<dbReference type="GO" id="GO:0016116">
    <property type="term" value="P:carotenoid metabolic process"/>
    <property type="evidence" value="ECO:0007669"/>
    <property type="project" value="InterPro"/>
</dbReference>
<dbReference type="PANTHER" id="PTHR46313">
    <property type="match status" value="1"/>
</dbReference>
<dbReference type="EMBL" id="DSRU01000165">
    <property type="protein sequence ID" value="HFM98331.1"/>
    <property type="molecule type" value="Genomic_DNA"/>
</dbReference>
<proteinExistence type="predicted"/>
<dbReference type="InterPro" id="IPR002937">
    <property type="entry name" value="Amino_oxidase"/>
</dbReference>
<comment type="caution">
    <text evidence="2">The sequence shown here is derived from an EMBL/GenBank/DDBJ whole genome shotgun (WGS) entry which is preliminary data.</text>
</comment>
<reference evidence="2" key="1">
    <citation type="journal article" date="2020" name="mSystems">
        <title>Genome- and Community-Level Interaction Insights into Carbon Utilization and Element Cycling Functions of Hydrothermarchaeota in Hydrothermal Sediment.</title>
        <authorList>
            <person name="Zhou Z."/>
            <person name="Liu Y."/>
            <person name="Xu W."/>
            <person name="Pan J."/>
            <person name="Luo Z.H."/>
            <person name="Li M."/>
        </authorList>
    </citation>
    <scope>NUCLEOTIDE SEQUENCE [LARGE SCALE GENOMIC DNA]</scope>
    <source>
        <strain evidence="2">SpSt-418</strain>
    </source>
</reference>
<dbReference type="Pfam" id="PF01593">
    <property type="entry name" value="Amino_oxidase"/>
    <property type="match status" value="1"/>
</dbReference>
<dbReference type="AlphaFoldDB" id="A0A7C3KEV6"/>
<dbReference type="PANTHER" id="PTHR46313:SF1">
    <property type="entry name" value="FAD_NAD(P)-BINDING OXIDOREDUCTASE FAMILY PROTEIN"/>
    <property type="match status" value="1"/>
</dbReference>
<accession>A0A7C3KEV6</accession>
<dbReference type="Gene3D" id="3.50.50.60">
    <property type="entry name" value="FAD/NAD(P)-binding domain"/>
    <property type="match status" value="2"/>
</dbReference>
<evidence type="ECO:0000259" key="1">
    <source>
        <dbReference type="Pfam" id="PF01593"/>
    </source>
</evidence>
<name>A0A7C3KEV6_9CYAN</name>
<dbReference type="GO" id="GO:0016491">
    <property type="term" value="F:oxidoreductase activity"/>
    <property type="evidence" value="ECO:0007669"/>
    <property type="project" value="InterPro"/>
</dbReference>
<dbReference type="InterPro" id="IPR045892">
    <property type="entry name" value="CrtISO-like"/>
</dbReference>
<gene>
    <name evidence="2" type="ORF">ENR64_11355</name>
</gene>
<dbReference type="InterPro" id="IPR036188">
    <property type="entry name" value="FAD/NAD-bd_sf"/>
</dbReference>
<organism evidence="2">
    <name type="scientific">Oscillatoriales cyanobacterium SpSt-418</name>
    <dbReference type="NCBI Taxonomy" id="2282169"/>
    <lineage>
        <taxon>Bacteria</taxon>
        <taxon>Bacillati</taxon>
        <taxon>Cyanobacteriota</taxon>
        <taxon>Cyanophyceae</taxon>
        <taxon>Oscillatoriophycideae</taxon>
        <taxon>Oscillatoriales</taxon>
    </lineage>
</organism>
<sequence>MRSLDSTQTLTNSAETVDVIVIGSGIGGLCSAALLARYGLQVLVCESHSIPGGAAHAFKYQGYRFDSGPSLYSGLSYSPSPNPLRQVLDAIAEDVTWANYDTWGCCLPEGDFDTAVGADQFCEIVERFRGSTAVAEWRRLQQVMAPLAKAAISLPPAALRLDVGALLSVGPFAPSMLQHAPQIMRLTGAFARVMDDVVQDPFLRNWLNLLCFLLSGLPADGTSAAEVAFMFADWYRPGVQLDYPIGGSGALVGALVRGVEKFNGRLWLNAHVEQVLVQANRAVGVKLRNGKVLQARQAVISNASIWDTLKLVPQGALPSRFVEQRQATPACDSFMHLHLGIDATNLPENLACHYIVVNDWQHLTAPQNVVLISIPSRLDPELAPLGKHAIHVYTPGNEPYELWAGLDRHSAAYAKQKEVRAEVMWQALERVIPDIRQRTEVALVGTPLTHARFLRRDRGSYGPALRAGESVFPGCRTPLAGLFCCGDSTFPGIGLPAVAASGLITANTIAPVGQHLELLKSLHLNRSGDR</sequence>
<evidence type="ECO:0000313" key="2">
    <source>
        <dbReference type="EMBL" id="HFM98331.1"/>
    </source>
</evidence>
<protein>
    <submittedName>
        <fullName evidence="2">FAD-dependent oxidoreductase</fullName>
    </submittedName>
</protein>
<dbReference type="SUPFAM" id="SSF51905">
    <property type="entry name" value="FAD/NAD(P)-binding domain"/>
    <property type="match status" value="1"/>
</dbReference>
<feature type="domain" description="Amine oxidase" evidence="1">
    <location>
        <begin position="26"/>
        <end position="509"/>
    </location>
</feature>